<dbReference type="RefSeq" id="WP_065913621.1">
    <property type="nucleotide sequence ID" value="NZ_CP016793.1"/>
</dbReference>
<gene>
    <name evidence="1" type="ORF">BBK82_03100</name>
</gene>
<dbReference type="Proteomes" id="UP000093053">
    <property type="component" value="Chromosome"/>
</dbReference>
<dbReference type="KEGG" id="led:BBK82_03100"/>
<organism evidence="1 2">
    <name type="scientific">Lentzea guizhouensis</name>
    <dbReference type="NCBI Taxonomy" id="1586287"/>
    <lineage>
        <taxon>Bacteria</taxon>
        <taxon>Bacillati</taxon>
        <taxon>Actinomycetota</taxon>
        <taxon>Actinomycetes</taxon>
        <taxon>Pseudonocardiales</taxon>
        <taxon>Pseudonocardiaceae</taxon>
        <taxon>Lentzea</taxon>
    </lineage>
</organism>
<sequence length="84" mass="9464">MKHPPVETDATRRAEQNGRILLTQLLREGRTNTEIARLLRMSRGHLVAPLNELRRELIELGAPGVRPVDLDSLQGACDRSRTAR</sequence>
<reference evidence="1 2" key="1">
    <citation type="submission" date="2016-07" db="EMBL/GenBank/DDBJ databases">
        <title>Complete genome sequence of the Lentzea guizhouensis DHS C013.</title>
        <authorList>
            <person name="Cao C."/>
        </authorList>
    </citation>
    <scope>NUCLEOTIDE SEQUENCE [LARGE SCALE GENOMIC DNA]</scope>
    <source>
        <strain evidence="1 2">DHS C013</strain>
    </source>
</reference>
<dbReference type="AlphaFoldDB" id="A0A1B2HBV0"/>
<protein>
    <submittedName>
        <fullName evidence="1">Uncharacterized protein</fullName>
    </submittedName>
</protein>
<dbReference type="STRING" id="1586287.BBK82_03100"/>
<accession>A0A1B2HBV0</accession>
<dbReference type="EMBL" id="CP016793">
    <property type="protein sequence ID" value="ANZ35205.1"/>
    <property type="molecule type" value="Genomic_DNA"/>
</dbReference>
<evidence type="ECO:0000313" key="2">
    <source>
        <dbReference type="Proteomes" id="UP000093053"/>
    </source>
</evidence>
<keyword evidence="2" id="KW-1185">Reference proteome</keyword>
<evidence type="ECO:0000313" key="1">
    <source>
        <dbReference type="EMBL" id="ANZ35205.1"/>
    </source>
</evidence>
<proteinExistence type="predicted"/>
<name>A0A1B2HBV0_9PSEU</name>